<dbReference type="Proteomes" id="UP000240530">
    <property type="component" value="Unassembled WGS sequence"/>
</dbReference>
<reference evidence="3 4" key="1">
    <citation type="submission" date="2018-03" db="EMBL/GenBank/DDBJ databases">
        <title>Whole genome sequencing of Histamine producing bacteria.</title>
        <authorList>
            <person name="Butler K."/>
        </authorList>
    </citation>
    <scope>NUCLEOTIDE SEQUENCE [LARGE SCALE GENOMIC DNA]</scope>
    <source>
        <strain evidence="3 4">Res.4.1</strain>
    </source>
</reference>
<feature type="domain" description="Peptidase S8/S53" evidence="2">
    <location>
        <begin position="317"/>
        <end position="682"/>
    </location>
</feature>
<dbReference type="AlphaFoldDB" id="A0A2T3KU60"/>
<dbReference type="Pfam" id="PF00082">
    <property type="entry name" value="Peptidase_S8"/>
    <property type="match status" value="1"/>
</dbReference>
<dbReference type="SUPFAM" id="SSF52743">
    <property type="entry name" value="Subtilisin-like"/>
    <property type="match status" value="1"/>
</dbReference>
<evidence type="ECO:0000256" key="1">
    <source>
        <dbReference type="SAM" id="MobiDB-lite"/>
    </source>
</evidence>
<evidence type="ECO:0000313" key="4">
    <source>
        <dbReference type="Proteomes" id="UP000240530"/>
    </source>
</evidence>
<dbReference type="GO" id="GO:0006508">
    <property type="term" value="P:proteolysis"/>
    <property type="evidence" value="ECO:0007669"/>
    <property type="project" value="InterPro"/>
</dbReference>
<evidence type="ECO:0000259" key="2">
    <source>
        <dbReference type="Pfam" id="PF00082"/>
    </source>
</evidence>
<dbReference type="EMBL" id="PYNS01000013">
    <property type="protein sequence ID" value="PSV10292.1"/>
    <property type="molecule type" value="Genomic_DNA"/>
</dbReference>
<organism evidence="3 4">
    <name type="scientific">Photobacterium leiognathi subsp. mandapamensis</name>
    <name type="common">Photobacterium mandapamensis</name>
    <dbReference type="NCBI Taxonomy" id="48408"/>
    <lineage>
        <taxon>Bacteria</taxon>
        <taxon>Pseudomonadati</taxon>
        <taxon>Pseudomonadota</taxon>
        <taxon>Gammaproteobacteria</taxon>
        <taxon>Vibrionales</taxon>
        <taxon>Vibrionaceae</taxon>
        <taxon>Photobacterium</taxon>
    </lineage>
</organism>
<comment type="caution">
    <text evidence="3">The sequence shown here is derived from an EMBL/GenBank/DDBJ whole genome shotgun (WGS) entry which is preliminary data.</text>
</comment>
<dbReference type="GO" id="GO:0004252">
    <property type="term" value="F:serine-type endopeptidase activity"/>
    <property type="evidence" value="ECO:0007669"/>
    <property type="project" value="InterPro"/>
</dbReference>
<gene>
    <name evidence="3" type="ORF">C0W93_12600</name>
</gene>
<dbReference type="InterPro" id="IPR036852">
    <property type="entry name" value="Peptidase_S8/S53_dom_sf"/>
</dbReference>
<feature type="region of interest" description="Disordered" evidence="1">
    <location>
        <begin position="1"/>
        <end position="34"/>
    </location>
</feature>
<dbReference type="CDD" id="cd04847">
    <property type="entry name" value="Peptidases_S8_Subtilisin_like_2"/>
    <property type="match status" value="1"/>
</dbReference>
<proteinExistence type="predicted"/>
<dbReference type="Gene3D" id="3.40.50.200">
    <property type="entry name" value="Peptidase S8/S53 domain"/>
    <property type="match status" value="1"/>
</dbReference>
<dbReference type="InterPro" id="IPR000209">
    <property type="entry name" value="Peptidase_S8/S53_dom"/>
</dbReference>
<protein>
    <recommendedName>
        <fullName evidence="2">Peptidase S8/S53 domain-containing protein</fullName>
    </recommendedName>
</protein>
<accession>A0A2T3KU60</accession>
<sequence length="871" mass="98851">MSRHPLLLFRTPEPTTPSRRAGPRDTLSRPTPSQQYQRLLPKLNRLTDVLSRRAIEIQSETSGIDPEYTLVIETYGHIENFYSALSRIEGFEWLGEHELRDLSPEGEFFDSRNETRDLNGRAMLVLTDRQAIRELLSLWDRYQREPERASDLFPRGWGNLKKVFEQLKDIRYWDTSDRLRDSGIIEYWEETIEYDGERPIQFEAELWFRSTQEKRTQAHSTIMSLVRQLEGRVITSCCIEQIQYHSMLLELPVEHINRILQSEDVALVKNDAVMLFRPVGQMCVDPMWDGSTSTSDVAEELPVFQEAPLDLANVYPKVALLDGLPLANHTVLAGKLRIDDPDNIEEFYPADKRIHGTAMASLIVNGDLSHGEPPLASPLYVRPILKPDPTTQDQVEAISRTELPVDVIHRAVKRMFEGDGDEGPVAPAVKVINLSFGDPFMHFDGRMSPLARLIDWLSVEYNVLFIVSAGNHASNIMIDKTAAEFRDHMSDEERLSEVFKTIESDSRNRKLLSPAESVNALTIGAIHHDDSIYTPRVGSMDLYDRLMPATYSAHGNGYKRSVKPDLVCPGGRVLYSEPYSGQADLRGLWRYQVQPGISVPYPDSSGNLSRTAFTRGTSNSAALTSRRAVQIYDTLTEVFSDNEQLVQLEQFAPVLIKALMAHGCSWSELMDNIGSCYPRINRTDLKNIVTRHLGYGVPDIDRVLYSLDNRATILGFGGLTDSQAHIYKLPIPEALGGIETWRKLTVSLAWLATPCPSNLRYRDSALWFSLEGDNSELADTRTHYDHNQVRRGTLQHEIFEGSRIEILSANRELEIKVNCKKDAGRIIEPVKYGLAITLEVAPNIDMNVYESIRDMIQPRVQEQARTQIQTR</sequence>
<dbReference type="InterPro" id="IPR034074">
    <property type="entry name" value="Y4bN_pept_dom"/>
</dbReference>
<evidence type="ECO:0000313" key="3">
    <source>
        <dbReference type="EMBL" id="PSV10292.1"/>
    </source>
</evidence>
<name>A0A2T3KU60_PHOLD</name>
<dbReference type="RefSeq" id="WP_107185294.1">
    <property type="nucleotide sequence ID" value="NZ_JAWQGC010000001.1"/>
</dbReference>